<dbReference type="Proteomes" id="UP000663873">
    <property type="component" value="Unassembled WGS sequence"/>
</dbReference>
<keyword evidence="3" id="KW-1185">Reference proteome</keyword>
<feature type="compositionally biased region" description="Polar residues" evidence="1">
    <location>
        <begin position="53"/>
        <end position="82"/>
    </location>
</feature>
<dbReference type="AlphaFoldDB" id="A0A821JDG5"/>
<organism evidence="2 3">
    <name type="scientific">Rotaria socialis</name>
    <dbReference type="NCBI Taxonomy" id="392032"/>
    <lineage>
        <taxon>Eukaryota</taxon>
        <taxon>Metazoa</taxon>
        <taxon>Spiralia</taxon>
        <taxon>Gnathifera</taxon>
        <taxon>Rotifera</taxon>
        <taxon>Eurotatoria</taxon>
        <taxon>Bdelloidea</taxon>
        <taxon>Philodinida</taxon>
        <taxon>Philodinidae</taxon>
        <taxon>Rotaria</taxon>
    </lineage>
</organism>
<name>A0A821JDG5_9BILA</name>
<gene>
    <name evidence="2" type="ORF">UJA718_LOCUS37080</name>
</gene>
<comment type="caution">
    <text evidence="2">The sequence shown here is derived from an EMBL/GenBank/DDBJ whole genome shotgun (WGS) entry which is preliminary data.</text>
</comment>
<dbReference type="EMBL" id="CAJOBP010036440">
    <property type="protein sequence ID" value="CAF4717687.1"/>
    <property type="molecule type" value="Genomic_DNA"/>
</dbReference>
<evidence type="ECO:0000313" key="3">
    <source>
        <dbReference type="Proteomes" id="UP000663873"/>
    </source>
</evidence>
<sequence>MQHTSSTPPTLIENFKMIPMSTPSISDVTTPNDTSYSSLLLKKKLAMFDNSSTSTDMSISHDTNNSPVSLIKPSSTTLSINENEPIKSASRRRKPLRPWSLSARVERPNSVCYLIYHRVDAL</sequence>
<feature type="region of interest" description="Disordered" evidence="1">
    <location>
        <begin position="53"/>
        <end position="95"/>
    </location>
</feature>
<proteinExistence type="predicted"/>
<protein>
    <submittedName>
        <fullName evidence="2">Uncharacterized protein</fullName>
    </submittedName>
</protein>
<evidence type="ECO:0000313" key="2">
    <source>
        <dbReference type="EMBL" id="CAF4717687.1"/>
    </source>
</evidence>
<evidence type="ECO:0000256" key="1">
    <source>
        <dbReference type="SAM" id="MobiDB-lite"/>
    </source>
</evidence>
<accession>A0A821JDG5</accession>
<reference evidence="2" key="1">
    <citation type="submission" date="2021-02" db="EMBL/GenBank/DDBJ databases">
        <authorList>
            <person name="Nowell W R."/>
        </authorList>
    </citation>
    <scope>NUCLEOTIDE SEQUENCE</scope>
</reference>